<dbReference type="EC" id="1.8.1.8" evidence="18"/>
<protein>
    <recommendedName>
        <fullName evidence="18">Thiol:disulfide interchange protein DsbD</fullName>
        <ecNumber evidence="18">1.8.1.8</ecNumber>
    </recommendedName>
    <alternativeName>
        <fullName evidence="18">Protein-disulfide reductase</fullName>
        <shortName evidence="18">Disulfide reductase</shortName>
    </alternativeName>
</protein>
<evidence type="ECO:0000256" key="16">
    <source>
        <dbReference type="ARBA" id="ARBA00047388"/>
    </source>
</evidence>
<evidence type="ECO:0000256" key="10">
    <source>
        <dbReference type="ARBA" id="ARBA00022989"/>
    </source>
</evidence>
<dbReference type="PANTHER" id="PTHR32234">
    <property type="entry name" value="THIOL:DISULFIDE INTERCHANGE PROTEIN DSBD"/>
    <property type="match status" value="1"/>
</dbReference>
<name>A0A3Q9JML0_9GAMM</name>
<dbReference type="RefSeq" id="WP_127163518.1">
    <property type="nucleotide sequence ID" value="NZ_CP029822.1"/>
</dbReference>
<evidence type="ECO:0000259" key="19">
    <source>
        <dbReference type="PROSITE" id="PS51352"/>
    </source>
</evidence>
<feature type="signal peptide" evidence="18">
    <location>
        <begin position="1"/>
        <end position="18"/>
    </location>
</feature>
<evidence type="ECO:0000256" key="3">
    <source>
        <dbReference type="ARBA" id="ARBA00022448"/>
    </source>
</evidence>
<feature type="transmembrane region" description="Helical" evidence="18">
    <location>
        <begin position="407"/>
        <end position="430"/>
    </location>
</feature>
<dbReference type="InterPro" id="IPR003834">
    <property type="entry name" value="Cyt_c_assmbl_TM_dom"/>
</dbReference>
<keyword evidence="4 18" id="KW-1003">Cell membrane</keyword>
<evidence type="ECO:0000256" key="18">
    <source>
        <dbReference type="HAMAP-Rule" id="MF_00399"/>
    </source>
</evidence>
<dbReference type="InterPro" id="IPR022910">
    <property type="entry name" value="Thiol_diS_interchange_DbsD"/>
</dbReference>
<dbReference type="Pfam" id="PF11412">
    <property type="entry name" value="DsbD_N"/>
    <property type="match status" value="1"/>
</dbReference>
<keyword evidence="21" id="KW-1185">Reference proteome</keyword>
<keyword evidence="6 18" id="KW-0812">Transmembrane</keyword>
<evidence type="ECO:0000256" key="17">
    <source>
        <dbReference type="ARBA" id="ARBA00047804"/>
    </source>
</evidence>
<comment type="function">
    <text evidence="18">Required to facilitate the formation of correct disulfide bonds in some periplasmic proteins and for the assembly of the periplasmic c-type cytochromes. Acts by transferring electrons from cytoplasmic thioredoxin to the periplasm. This transfer involves a cascade of disulfide bond formation and reduction steps.</text>
</comment>
<keyword evidence="9 18" id="KW-0249">Electron transport</keyword>
<evidence type="ECO:0000256" key="9">
    <source>
        <dbReference type="ARBA" id="ARBA00022982"/>
    </source>
</evidence>
<dbReference type="InterPro" id="IPR036249">
    <property type="entry name" value="Thioredoxin-like_sf"/>
</dbReference>
<dbReference type="PROSITE" id="PS51352">
    <property type="entry name" value="THIOREDOXIN_2"/>
    <property type="match status" value="1"/>
</dbReference>
<evidence type="ECO:0000256" key="8">
    <source>
        <dbReference type="ARBA" id="ARBA00022748"/>
    </source>
</evidence>
<dbReference type="HAMAP" id="MF_00399">
    <property type="entry name" value="DbsD"/>
    <property type="match status" value="1"/>
</dbReference>
<dbReference type="NCBIfam" id="NF001419">
    <property type="entry name" value="PRK00293.1"/>
    <property type="match status" value="1"/>
</dbReference>
<dbReference type="PANTHER" id="PTHR32234:SF0">
    <property type="entry name" value="THIOL:DISULFIDE INTERCHANGE PROTEIN DSBD"/>
    <property type="match status" value="1"/>
</dbReference>
<dbReference type="InterPro" id="IPR013766">
    <property type="entry name" value="Thioredoxin_domain"/>
</dbReference>
<comment type="subcellular location">
    <subcellularLocation>
        <location evidence="1 18">Cell inner membrane</location>
        <topology evidence="1 18">Multi-pass membrane protein</topology>
    </subcellularLocation>
</comment>
<evidence type="ECO:0000256" key="11">
    <source>
        <dbReference type="ARBA" id="ARBA00023002"/>
    </source>
</evidence>
<comment type="similarity">
    <text evidence="2 18">Belongs to the thioredoxin family. DsbD subfamily.</text>
</comment>
<dbReference type="AlphaFoldDB" id="A0A3Q9JML0"/>
<proteinExistence type="inferred from homology"/>
<dbReference type="GO" id="GO:0047134">
    <property type="term" value="F:protein-disulfide reductase [NAD(P)H] activity"/>
    <property type="evidence" value="ECO:0007669"/>
    <property type="project" value="UniProtKB-UniRule"/>
</dbReference>
<dbReference type="Pfam" id="PF13098">
    <property type="entry name" value="Thioredoxin_2"/>
    <property type="match status" value="1"/>
</dbReference>
<dbReference type="Gene3D" id="3.40.30.10">
    <property type="entry name" value="Glutaredoxin"/>
    <property type="match status" value="1"/>
</dbReference>
<evidence type="ECO:0000256" key="15">
    <source>
        <dbReference type="ARBA" id="ARBA00023284"/>
    </source>
</evidence>
<dbReference type="SUPFAM" id="SSF74863">
    <property type="entry name" value="Thiol:disulfide interchange protein DsbD, N-terminal domain (DsbD-alpha)"/>
    <property type="match status" value="1"/>
</dbReference>
<feature type="transmembrane region" description="Helical" evidence="18">
    <location>
        <begin position="269"/>
        <end position="291"/>
    </location>
</feature>
<feature type="disulfide bond" description="Redox-active" evidence="18">
    <location>
        <begin position="208"/>
        <end position="330"/>
    </location>
</feature>
<feature type="transmembrane region" description="Helical" evidence="18">
    <location>
        <begin position="231"/>
        <end position="257"/>
    </location>
</feature>
<accession>A0A3Q9JML0</accession>
<dbReference type="Pfam" id="PF02683">
    <property type="entry name" value="DsbD_TM"/>
    <property type="match status" value="1"/>
</dbReference>
<feature type="disulfide bond" description="Redox-active" evidence="18">
    <location>
        <begin position="521"/>
        <end position="524"/>
    </location>
</feature>
<evidence type="ECO:0000313" key="20">
    <source>
        <dbReference type="EMBL" id="AZS50866.1"/>
    </source>
</evidence>
<evidence type="ECO:0000256" key="4">
    <source>
        <dbReference type="ARBA" id="ARBA00022475"/>
    </source>
</evidence>
<dbReference type="GO" id="GO:0045454">
    <property type="term" value="P:cell redox homeostasis"/>
    <property type="evidence" value="ECO:0007669"/>
    <property type="project" value="TreeGrafter"/>
</dbReference>
<dbReference type="Gene3D" id="2.60.40.1250">
    <property type="entry name" value="Thiol:disulfide interchange protein DsbD, N-terminal domain"/>
    <property type="match status" value="1"/>
</dbReference>
<keyword evidence="13 18" id="KW-0472">Membrane</keyword>
<dbReference type="Proteomes" id="UP000273143">
    <property type="component" value="Chromosome"/>
</dbReference>
<evidence type="ECO:0000313" key="21">
    <source>
        <dbReference type="Proteomes" id="UP000273143"/>
    </source>
</evidence>
<evidence type="ECO:0000256" key="6">
    <source>
        <dbReference type="ARBA" id="ARBA00022692"/>
    </source>
</evidence>
<dbReference type="InterPro" id="IPR012336">
    <property type="entry name" value="Thioredoxin-like_fold"/>
</dbReference>
<keyword evidence="12 18" id="KW-0520">NAD</keyword>
<feature type="transmembrane region" description="Helical" evidence="18">
    <location>
        <begin position="348"/>
        <end position="370"/>
    </location>
</feature>
<feature type="transmembrane region" description="Helical" evidence="18">
    <location>
        <begin position="442"/>
        <end position="460"/>
    </location>
</feature>
<dbReference type="GO" id="GO:0017004">
    <property type="term" value="P:cytochrome complex assembly"/>
    <property type="evidence" value="ECO:0007669"/>
    <property type="project" value="UniProtKB-UniRule"/>
</dbReference>
<keyword evidence="7 18" id="KW-0732">Signal</keyword>
<dbReference type="SUPFAM" id="SSF52833">
    <property type="entry name" value="Thioredoxin-like"/>
    <property type="match status" value="1"/>
</dbReference>
<dbReference type="EMBL" id="CP029822">
    <property type="protein sequence ID" value="AZS50866.1"/>
    <property type="molecule type" value="Genomic_DNA"/>
</dbReference>
<sequence length="609" mass="66456" precursor="true">MKRLLTLLLVIFMVPAFADSFLQSAPTDSVFGGANATQMDFLPSEQAFHLEKKKVDEQGVHLQYIIADGYYLYKNRFSFKTDNPQVVIGELKLPKGKIKQDESFGEIEAYHAVLDIVVPVNNPKGQGFNLEVNYQGCAEKGLCYPMETANINVDGIISTVKVAADTHDTVTPPPITSEKSINQDRTVISWTTLLYYFGFGLLLSLTPCVFPMLPILAGIVLRGQVRRVRAIFLALVYIVSMALTYAVFGVLVGLFGAELGLQSRLQSPWVLIPFAIFFTIFALAMFGVFELRLPSFITQALDKATDKAHGGSVLGAAVLGVCSSLVVSPCVSAPFAGILLHISTTGDAVGGGISLFTLGLGMGVPLFVIAAGGSMLLPKAGMWMVVVRNVIGVMLLAVAIYLLSRVILGYIALALWGCLAAGIAVFIGTFDFSQTKNKPQKCAQLIGLFLIVYAIAAWVGSFQGKTDPLQPLYIDSVVTSSGVTQSLSWQVANNQQELNHLLEQAQAQDKLAVVDWTADWCIACVKMEHEVFQQVDIINALSDYQLIRIDLSNTTSLHRQLQNAYKVFGPPTILFFDKEGKELSSLRIVGEISKKEFLSHLSQVSRYNQ</sequence>
<gene>
    <name evidence="18 20" type="primary">dsbD</name>
    <name evidence="20" type="ORF">DM558_08755</name>
</gene>
<keyword evidence="10 18" id="KW-1133">Transmembrane helix</keyword>
<keyword evidence="15 18" id="KW-0676">Redox-active center</keyword>
<evidence type="ECO:0000256" key="14">
    <source>
        <dbReference type="ARBA" id="ARBA00023157"/>
    </source>
</evidence>
<evidence type="ECO:0000256" key="2">
    <source>
        <dbReference type="ARBA" id="ARBA00007241"/>
    </source>
</evidence>
<keyword evidence="8 18" id="KW-0201">Cytochrome c-type biogenesis</keyword>
<organism evidence="20 21">
    <name type="scientific">Entomomonas moraniae</name>
    <dbReference type="NCBI Taxonomy" id="2213226"/>
    <lineage>
        <taxon>Bacteria</taxon>
        <taxon>Pseudomonadati</taxon>
        <taxon>Pseudomonadota</taxon>
        <taxon>Gammaproteobacteria</taxon>
        <taxon>Pseudomonadales</taxon>
        <taxon>Pseudomonadaceae</taxon>
        <taxon>Entomomonas</taxon>
    </lineage>
</organism>
<keyword evidence="3 18" id="KW-0813">Transport</keyword>
<evidence type="ECO:0000256" key="5">
    <source>
        <dbReference type="ARBA" id="ARBA00022519"/>
    </source>
</evidence>
<keyword evidence="5 18" id="KW-0997">Cell inner membrane</keyword>
<dbReference type="GO" id="GO:0005886">
    <property type="term" value="C:plasma membrane"/>
    <property type="evidence" value="ECO:0007669"/>
    <property type="project" value="UniProtKB-SubCell"/>
</dbReference>
<feature type="chain" id="PRO_5018798375" description="Thiol:disulfide interchange protein DsbD" evidence="18">
    <location>
        <begin position="19"/>
        <end position="609"/>
    </location>
</feature>
<keyword evidence="14 18" id="KW-1015">Disulfide bond</keyword>
<keyword evidence="11 18" id="KW-0560">Oxidoreductase</keyword>
<feature type="transmembrane region" description="Helical" evidence="18">
    <location>
        <begin position="312"/>
        <end position="342"/>
    </location>
</feature>
<evidence type="ECO:0000256" key="12">
    <source>
        <dbReference type="ARBA" id="ARBA00023027"/>
    </source>
</evidence>
<dbReference type="KEGG" id="emo:DM558_08755"/>
<feature type="transmembrane region" description="Helical" evidence="18">
    <location>
        <begin position="193"/>
        <end position="219"/>
    </location>
</feature>
<evidence type="ECO:0000256" key="1">
    <source>
        <dbReference type="ARBA" id="ARBA00004429"/>
    </source>
</evidence>
<dbReference type="InterPro" id="IPR036929">
    <property type="entry name" value="DsbDN_sf"/>
</dbReference>
<reference evidence="21" key="1">
    <citation type="submission" date="2018-06" db="EMBL/GenBank/DDBJ databases">
        <title>Complete genome of Pseudomonas insecticola strain QZS01.</title>
        <authorList>
            <person name="Wang J."/>
            <person name="Su Q."/>
        </authorList>
    </citation>
    <scope>NUCLEOTIDE SEQUENCE [LARGE SCALE GENOMIC DNA]</scope>
    <source>
        <strain evidence="21">QZS01</strain>
    </source>
</reference>
<comment type="catalytic activity">
    <reaction evidence="17 18">
        <text>[protein]-dithiol + NADP(+) = [protein]-disulfide + NADPH + H(+)</text>
        <dbReference type="Rhea" id="RHEA:18753"/>
        <dbReference type="Rhea" id="RHEA-COMP:10593"/>
        <dbReference type="Rhea" id="RHEA-COMP:10594"/>
        <dbReference type="ChEBI" id="CHEBI:15378"/>
        <dbReference type="ChEBI" id="CHEBI:29950"/>
        <dbReference type="ChEBI" id="CHEBI:50058"/>
        <dbReference type="ChEBI" id="CHEBI:57783"/>
        <dbReference type="ChEBI" id="CHEBI:58349"/>
        <dbReference type="EC" id="1.8.1.8"/>
    </reaction>
</comment>
<evidence type="ECO:0000256" key="7">
    <source>
        <dbReference type="ARBA" id="ARBA00022729"/>
    </source>
</evidence>
<feature type="domain" description="Thioredoxin" evidence="19">
    <location>
        <begin position="466"/>
        <end position="606"/>
    </location>
</feature>
<feature type="transmembrane region" description="Helical" evidence="18">
    <location>
        <begin position="382"/>
        <end position="401"/>
    </location>
</feature>
<dbReference type="InterPro" id="IPR028250">
    <property type="entry name" value="DsbDN"/>
</dbReference>
<dbReference type="GO" id="GO:0009055">
    <property type="term" value="F:electron transfer activity"/>
    <property type="evidence" value="ECO:0007669"/>
    <property type="project" value="UniProtKB-UniRule"/>
</dbReference>
<comment type="catalytic activity">
    <reaction evidence="16 18">
        <text>[protein]-dithiol + NAD(+) = [protein]-disulfide + NADH + H(+)</text>
        <dbReference type="Rhea" id="RHEA:18749"/>
        <dbReference type="Rhea" id="RHEA-COMP:10593"/>
        <dbReference type="Rhea" id="RHEA-COMP:10594"/>
        <dbReference type="ChEBI" id="CHEBI:15378"/>
        <dbReference type="ChEBI" id="CHEBI:29950"/>
        <dbReference type="ChEBI" id="CHEBI:50058"/>
        <dbReference type="ChEBI" id="CHEBI:57540"/>
        <dbReference type="ChEBI" id="CHEBI:57945"/>
        <dbReference type="EC" id="1.8.1.8"/>
    </reaction>
</comment>
<feature type="disulfide bond" description="Redox-active" evidence="18">
    <location>
        <begin position="137"/>
        <end position="143"/>
    </location>
</feature>
<evidence type="ECO:0000256" key="13">
    <source>
        <dbReference type="ARBA" id="ARBA00023136"/>
    </source>
</evidence>